<dbReference type="Pfam" id="PF13359">
    <property type="entry name" value="DDE_Tnp_4"/>
    <property type="match status" value="1"/>
</dbReference>
<evidence type="ECO:0000313" key="4">
    <source>
        <dbReference type="EMBL" id="KAK3911118.1"/>
    </source>
</evidence>
<reference evidence="4" key="2">
    <citation type="journal article" date="2023" name="BMC Genomics">
        <title>Pest status, molecular evolution, and epigenetic factors derived from the genome assembly of Frankliniella fusca, a thysanopteran phytovirus vector.</title>
        <authorList>
            <person name="Catto M.A."/>
            <person name="Labadie P.E."/>
            <person name="Jacobson A.L."/>
            <person name="Kennedy G.G."/>
            <person name="Srinivasan R."/>
            <person name="Hunt B.G."/>
        </authorList>
    </citation>
    <scope>NUCLEOTIDE SEQUENCE</scope>
    <source>
        <strain evidence="4">PL_HMW_Pooled</strain>
    </source>
</reference>
<dbReference type="InterPro" id="IPR027806">
    <property type="entry name" value="HARBI1_dom"/>
</dbReference>
<dbReference type="Proteomes" id="UP001219518">
    <property type="component" value="Unassembled WGS sequence"/>
</dbReference>
<feature type="non-terminal residue" evidence="4">
    <location>
        <position position="1"/>
    </location>
</feature>
<comment type="caution">
    <text evidence="4">The sequence shown here is derived from an EMBL/GenBank/DDBJ whole genome shotgun (WGS) entry which is preliminary data.</text>
</comment>
<evidence type="ECO:0000256" key="2">
    <source>
        <dbReference type="ARBA" id="ARBA00022723"/>
    </source>
</evidence>
<feature type="non-terminal residue" evidence="4">
    <location>
        <position position="257"/>
    </location>
</feature>
<dbReference type="GO" id="GO:0046872">
    <property type="term" value="F:metal ion binding"/>
    <property type="evidence" value="ECO:0007669"/>
    <property type="project" value="UniProtKB-KW"/>
</dbReference>
<dbReference type="AlphaFoldDB" id="A0AAE1L984"/>
<evidence type="ECO:0000313" key="5">
    <source>
        <dbReference type="Proteomes" id="UP001219518"/>
    </source>
</evidence>
<organism evidence="4 5">
    <name type="scientific">Frankliniella fusca</name>
    <dbReference type="NCBI Taxonomy" id="407009"/>
    <lineage>
        <taxon>Eukaryota</taxon>
        <taxon>Metazoa</taxon>
        <taxon>Ecdysozoa</taxon>
        <taxon>Arthropoda</taxon>
        <taxon>Hexapoda</taxon>
        <taxon>Insecta</taxon>
        <taxon>Pterygota</taxon>
        <taxon>Neoptera</taxon>
        <taxon>Paraneoptera</taxon>
        <taxon>Thysanoptera</taxon>
        <taxon>Terebrantia</taxon>
        <taxon>Thripoidea</taxon>
        <taxon>Thripidae</taxon>
        <taxon>Frankliniella</taxon>
    </lineage>
</organism>
<evidence type="ECO:0000259" key="3">
    <source>
        <dbReference type="Pfam" id="PF13359"/>
    </source>
</evidence>
<dbReference type="EMBL" id="JAHWGI010000224">
    <property type="protein sequence ID" value="KAK3911118.1"/>
    <property type="molecule type" value="Genomic_DNA"/>
</dbReference>
<keyword evidence="5" id="KW-1185">Reference proteome</keyword>
<accession>A0AAE1L984</accession>
<reference evidence="4" key="1">
    <citation type="submission" date="2021-07" db="EMBL/GenBank/DDBJ databases">
        <authorList>
            <person name="Catto M.A."/>
            <person name="Jacobson A."/>
            <person name="Kennedy G."/>
            <person name="Labadie P."/>
            <person name="Hunt B.G."/>
            <person name="Srinivasan R."/>
        </authorList>
    </citation>
    <scope>NUCLEOTIDE SEQUENCE</scope>
    <source>
        <strain evidence="4">PL_HMW_Pooled</strain>
        <tissue evidence="4">Head</tissue>
    </source>
</reference>
<gene>
    <name evidence="4" type="ORF">KUF71_020822</name>
</gene>
<protein>
    <submittedName>
        <fullName evidence="4">Protein ALP1-like</fullName>
    </submittedName>
</protein>
<sequence>SSSLSPSSASCSSSPKGSSTLLDRRLVVAVGHHREAAGDIVRHRTPCEDMCLMGLWMVYNMDTFGSVGLNCGVSPSVVGLLLSKDTGRLFYFERNYGIPGIVGAIDCTLKQRYIDKNHNYSINVQIVSNHRRQIIDTYVGQPGSVNDARVFRRSPLAKLIYSGDDLIGPDEHLVGDSAYQLTPKVQLRELTLFLESLQMMVPFKNYGNLTPSHTYYNFILSQCRSTIELTNQLFKGRVLRLTKLYCKSEVTTSVLKK</sequence>
<feature type="domain" description="DDE Tnp4" evidence="3">
    <location>
        <begin position="111"/>
        <end position="237"/>
    </location>
</feature>
<name>A0AAE1L984_9NEOP</name>
<keyword evidence="2" id="KW-0479">Metal-binding</keyword>
<comment type="cofactor">
    <cofactor evidence="1">
        <name>a divalent metal cation</name>
        <dbReference type="ChEBI" id="CHEBI:60240"/>
    </cofactor>
</comment>
<evidence type="ECO:0000256" key="1">
    <source>
        <dbReference type="ARBA" id="ARBA00001968"/>
    </source>
</evidence>
<proteinExistence type="predicted"/>